<dbReference type="AlphaFoldDB" id="A0A0C3NHN2"/>
<evidence type="ECO:0000256" key="1">
    <source>
        <dbReference type="SAM" id="MobiDB-lite"/>
    </source>
</evidence>
<dbReference type="Proteomes" id="UP000054217">
    <property type="component" value="Unassembled WGS sequence"/>
</dbReference>
<accession>A0A0C3NHN2</accession>
<reference evidence="2 3" key="1">
    <citation type="submission" date="2014-04" db="EMBL/GenBank/DDBJ databases">
        <authorList>
            <consortium name="DOE Joint Genome Institute"/>
            <person name="Kuo A."/>
            <person name="Kohler A."/>
            <person name="Costa M.D."/>
            <person name="Nagy L.G."/>
            <person name="Floudas D."/>
            <person name="Copeland A."/>
            <person name="Barry K.W."/>
            <person name="Cichocki N."/>
            <person name="Veneault-Fourrey C."/>
            <person name="LaButti K."/>
            <person name="Lindquist E.A."/>
            <person name="Lipzen A."/>
            <person name="Lundell T."/>
            <person name="Morin E."/>
            <person name="Murat C."/>
            <person name="Sun H."/>
            <person name="Tunlid A."/>
            <person name="Henrissat B."/>
            <person name="Grigoriev I.V."/>
            <person name="Hibbett D.S."/>
            <person name="Martin F."/>
            <person name="Nordberg H.P."/>
            <person name="Cantor M.N."/>
            <person name="Hua S.X."/>
        </authorList>
    </citation>
    <scope>NUCLEOTIDE SEQUENCE [LARGE SCALE GENOMIC DNA]</scope>
    <source>
        <strain evidence="2 3">Marx 270</strain>
    </source>
</reference>
<dbReference type="InParanoid" id="A0A0C3NHN2"/>
<feature type="compositionally biased region" description="Basic and acidic residues" evidence="1">
    <location>
        <begin position="1"/>
        <end position="11"/>
    </location>
</feature>
<sequence length="252" mass="27142">MAPCAPKEKQKTSLATSGQSFGLLHESSGTRPTDGLPTEQETVDGLSPTTNQSYNVEGVPATISTRATDSTLPTSATKETTQHVSNKIDDIISVLKTNTLVFYGTTAQLASHAEFFQGRFSGDIAVVKDSGDKTTELLISGIFQVDHQNFFMGPEGVYMPLGAFKREFLETKLSCQLIAVQRDAAFKTACADFPVIVGNIRGLERLIPSKKGMTLVSCIHEANGISSIRVSHSLFMKKDDSVDPDTASLDSM</sequence>
<evidence type="ECO:0000313" key="3">
    <source>
        <dbReference type="Proteomes" id="UP000054217"/>
    </source>
</evidence>
<protein>
    <submittedName>
        <fullName evidence="2">Uncharacterized protein</fullName>
    </submittedName>
</protein>
<organism evidence="2 3">
    <name type="scientific">Pisolithus tinctorius Marx 270</name>
    <dbReference type="NCBI Taxonomy" id="870435"/>
    <lineage>
        <taxon>Eukaryota</taxon>
        <taxon>Fungi</taxon>
        <taxon>Dikarya</taxon>
        <taxon>Basidiomycota</taxon>
        <taxon>Agaricomycotina</taxon>
        <taxon>Agaricomycetes</taxon>
        <taxon>Agaricomycetidae</taxon>
        <taxon>Boletales</taxon>
        <taxon>Sclerodermatineae</taxon>
        <taxon>Pisolithaceae</taxon>
        <taxon>Pisolithus</taxon>
    </lineage>
</organism>
<name>A0A0C3NHN2_PISTI</name>
<dbReference type="OrthoDB" id="2690753at2759"/>
<reference evidence="3" key="2">
    <citation type="submission" date="2015-01" db="EMBL/GenBank/DDBJ databases">
        <title>Evolutionary Origins and Diversification of the Mycorrhizal Mutualists.</title>
        <authorList>
            <consortium name="DOE Joint Genome Institute"/>
            <consortium name="Mycorrhizal Genomics Consortium"/>
            <person name="Kohler A."/>
            <person name="Kuo A."/>
            <person name="Nagy L.G."/>
            <person name="Floudas D."/>
            <person name="Copeland A."/>
            <person name="Barry K.W."/>
            <person name="Cichocki N."/>
            <person name="Veneault-Fourrey C."/>
            <person name="LaButti K."/>
            <person name="Lindquist E.A."/>
            <person name="Lipzen A."/>
            <person name="Lundell T."/>
            <person name="Morin E."/>
            <person name="Murat C."/>
            <person name="Riley R."/>
            <person name="Ohm R."/>
            <person name="Sun H."/>
            <person name="Tunlid A."/>
            <person name="Henrissat B."/>
            <person name="Grigoriev I.V."/>
            <person name="Hibbett D.S."/>
            <person name="Martin F."/>
        </authorList>
    </citation>
    <scope>NUCLEOTIDE SEQUENCE [LARGE SCALE GENOMIC DNA]</scope>
    <source>
        <strain evidence="3">Marx 270</strain>
    </source>
</reference>
<gene>
    <name evidence="2" type="ORF">M404DRAFT_29448</name>
</gene>
<dbReference type="HOGENOM" id="CLU_1094663_0_0_1"/>
<feature type="region of interest" description="Disordered" evidence="1">
    <location>
        <begin position="1"/>
        <end position="56"/>
    </location>
</feature>
<proteinExistence type="predicted"/>
<evidence type="ECO:0000313" key="2">
    <source>
        <dbReference type="EMBL" id="KIO00530.1"/>
    </source>
</evidence>
<keyword evidence="3" id="KW-1185">Reference proteome</keyword>
<dbReference type="EMBL" id="KN831995">
    <property type="protein sequence ID" value="KIO00530.1"/>
    <property type="molecule type" value="Genomic_DNA"/>
</dbReference>